<evidence type="ECO:0000256" key="5">
    <source>
        <dbReference type="ARBA" id="ARBA00023163"/>
    </source>
</evidence>
<dbReference type="InterPro" id="IPR000847">
    <property type="entry name" value="LysR_HTH_N"/>
</dbReference>
<name>A0A090MRR5_AFIFE</name>
<dbReference type="AlphaFoldDB" id="A0A090MRR5"/>
<dbReference type="PANTHER" id="PTHR30537:SF5">
    <property type="entry name" value="HTH-TYPE TRANSCRIPTIONAL ACTIVATOR TTDR-RELATED"/>
    <property type="match status" value="1"/>
</dbReference>
<organism evidence="8 9">
    <name type="scientific">Afipia felis</name>
    <name type="common">Cat scratch disease bacillus</name>
    <dbReference type="NCBI Taxonomy" id="1035"/>
    <lineage>
        <taxon>Bacteria</taxon>
        <taxon>Pseudomonadati</taxon>
        <taxon>Pseudomonadota</taxon>
        <taxon>Alphaproteobacteria</taxon>
        <taxon>Hyphomicrobiales</taxon>
        <taxon>Nitrobacteraceae</taxon>
        <taxon>Afipia</taxon>
    </lineage>
</organism>
<evidence type="ECO:0000256" key="3">
    <source>
        <dbReference type="ARBA" id="ARBA00023015"/>
    </source>
</evidence>
<dbReference type="PROSITE" id="PS50931">
    <property type="entry name" value="HTH_LYSR"/>
    <property type="match status" value="1"/>
</dbReference>
<dbReference type="InterPro" id="IPR036388">
    <property type="entry name" value="WH-like_DNA-bd_sf"/>
</dbReference>
<dbReference type="GO" id="GO:0006351">
    <property type="term" value="P:DNA-templated transcription"/>
    <property type="evidence" value="ECO:0007669"/>
    <property type="project" value="TreeGrafter"/>
</dbReference>
<dbReference type="EMBL" id="CCAZ020000001">
    <property type="protein sequence ID" value="CEG08299.1"/>
    <property type="molecule type" value="Genomic_DNA"/>
</dbReference>
<gene>
    <name evidence="8" type="primary">dmlR_2</name>
    <name evidence="8" type="ORF">BN961_01713</name>
</gene>
<evidence type="ECO:0000256" key="6">
    <source>
        <dbReference type="SAM" id="MobiDB-lite"/>
    </source>
</evidence>
<comment type="caution">
    <text evidence="8">The sequence shown here is derived from an EMBL/GenBank/DDBJ whole genome shotgun (WGS) entry which is preliminary data.</text>
</comment>
<feature type="compositionally biased region" description="Basic residues" evidence="6">
    <location>
        <begin position="226"/>
        <end position="238"/>
    </location>
</feature>
<dbReference type="SUPFAM" id="SSF53850">
    <property type="entry name" value="Periplasmic binding protein-like II"/>
    <property type="match status" value="1"/>
</dbReference>
<dbReference type="InterPro" id="IPR005119">
    <property type="entry name" value="LysR_subst-bd"/>
</dbReference>
<dbReference type="FunFam" id="1.10.10.10:FF:000001">
    <property type="entry name" value="LysR family transcriptional regulator"/>
    <property type="match status" value="1"/>
</dbReference>
<dbReference type="Gene3D" id="1.10.10.10">
    <property type="entry name" value="Winged helix-like DNA-binding domain superfamily/Winged helix DNA-binding domain"/>
    <property type="match status" value="1"/>
</dbReference>
<evidence type="ECO:0000256" key="1">
    <source>
        <dbReference type="ARBA" id="ARBA00003502"/>
    </source>
</evidence>
<dbReference type="InterPro" id="IPR058163">
    <property type="entry name" value="LysR-type_TF_proteobact-type"/>
</dbReference>
<keyword evidence="9" id="KW-1185">Reference proteome</keyword>
<dbReference type="Proteomes" id="UP000035762">
    <property type="component" value="Unassembled WGS sequence"/>
</dbReference>
<feature type="region of interest" description="Disordered" evidence="6">
    <location>
        <begin position="206"/>
        <end position="262"/>
    </location>
</feature>
<evidence type="ECO:0000313" key="9">
    <source>
        <dbReference type="Proteomes" id="UP000035762"/>
    </source>
</evidence>
<protein>
    <submittedName>
        <fullName evidence="8">D-malate degradation protein R</fullName>
    </submittedName>
</protein>
<dbReference type="Gene3D" id="3.40.190.290">
    <property type="match status" value="1"/>
</dbReference>
<dbReference type="GO" id="GO:0043565">
    <property type="term" value="F:sequence-specific DNA binding"/>
    <property type="evidence" value="ECO:0007669"/>
    <property type="project" value="TreeGrafter"/>
</dbReference>
<evidence type="ECO:0000313" key="8">
    <source>
        <dbReference type="EMBL" id="CEG08299.1"/>
    </source>
</evidence>
<evidence type="ECO:0000256" key="4">
    <source>
        <dbReference type="ARBA" id="ARBA00023125"/>
    </source>
</evidence>
<proteinExistence type="inferred from homology"/>
<comment type="similarity">
    <text evidence="2">Belongs to the LysR transcriptional regulatory family.</text>
</comment>
<dbReference type="GO" id="GO:0003700">
    <property type="term" value="F:DNA-binding transcription factor activity"/>
    <property type="evidence" value="ECO:0007669"/>
    <property type="project" value="InterPro"/>
</dbReference>
<keyword evidence="3" id="KW-0805">Transcription regulation</keyword>
<dbReference type="PANTHER" id="PTHR30537">
    <property type="entry name" value="HTH-TYPE TRANSCRIPTIONAL REGULATOR"/>
    <property type="match status" value="1"/>
</dbReference>
<reference evidence="8 9" key="1">
    <citation type="journal article" date="2014" name="Genome Announc.">
        <title>Genome Sequence of Afipia felis Strain 76713, Isolated in Hospital Water Using an Amoeba Co-Culture Procedure.</title>
        <authorList>
            <person name="Benamar S."/>
            <person name="La Scola B."/>
            <person name="Croce O."/>
        </authorList>
    </citation>
    <scope>NUCLEOTIDE SEQUENCE [LARGE SCALE GENOMIC DNA]</scope>
    <source>
        <strain evidence="8 9">76713</strain>
    </source>
</reference>
<dbReference type="Pfam" id="PF00126">
    <property type="entry name" value="HTH_1"/>
    <property type="match status" value="1"/>
</dbReference>
<dbReference type="SUPFAM" id="SSF46785">
    <property type="entry name" value="Winged helix' DNA-binding domain"/>
    <property type="match status" value="1"/>
</dbReference>
<accession>A0A090MRR5</accession>
<dbReference type="InterPro" id="IPR036390">
    <property type="entry name" value="WH_DNA-bd_sf"/>
</dbReference>
<evidence type="ECO:0000259" key="7">
    <source>
        <dbReference type="PROSITE" id="PS50931"/>
    </source>
</evidence>
<dbReference type="Pfam" id="PF03466">
    <property type="entry name" value="LysR_substrate"/>
    <property type="match status" value="1"/>
</dbReference>
<comment type="function">
    <text evidence="1">NodD regulates the expression of the nodABCFE genes which encode other nodulation proteins. NodD is also a negative regulator of its own expression. Binds flavonoids as inducers.</text>
</comment>
<sequence>MDRLEAMSLLVTAVEEGSLSAAGRKLGVPLPTISRKVSELEAHLKTQLLVRSTRKLGLTEAGTAYIAACKRILEWVDEAEEQATGEYSAPRGGLAITAPVAFGRLHVLPIVNDFLLRFPEINVRMTLSDKNIDLIEDHIDMAVRIGELPDSTMVATRVGAIRRVVCGSPAYFKAHGDAADAGRSQCAHVRDLCDRLPGIVLDLRKKGKRTSETGPPGLPACGQYRGSRRRCRDRRHRPDPRAVLSGRTGDPAGQAENRFAGP</sequence>
<evidence type="ECO:0000256" key="2">
    <source>
        <dbReference type="ARBA" id="ARBA00009437"/>
    </source>
</evidence>
<keyword evidence="4" id="KW-0238">DNA-binding</keyword>
<keyword evidence="5" id="KW-0804">Transcription</keyword>
<dbReference type="STRING" id="1035.BN961_01713"/>
<feature type="domain" description="HTH lysR-type" evidence="7">
    <location>
        <begin position="1"/>
        <end position="59"/>
    </location>
</feature>